<dbReference type="Proteomes" id="UP000254266">
    <property type="component" value="Unassembled WGS sequence"/>
</dbReference>
<dbReference type="InterPro" id="IPR032710">
    <property type="entry name" value="NTF2-like_dom_sf"/>
</dbReference>
<feature type="signal peptide" evidence="1">
    <location>
        <begin position="1"/>
        <end position="30"/>
    </location>
</feature>
<sequence>MDYKIFQQKLRCIFLLMVLPLSLFSVVAVANDTEIQTINSDKKLFEKAVSLYSQQQWVQAETIYRDLLKRNQQWPEPGNNLAILLLKTGRIDEAKKILEQAVSGSPGYRVTQNNRSQLYNYLATQAYDKALGSEQRIDMPELELIQEIYQPVIIVEKIIEKPVERIIVKEVIVEKTQPEIQIESAPQQTEQGSINNHIKRQLSVWSQAWSMGDFKSYIQSYSNDFLPSDARKSYAEWKNIRRARLKFTKGVNIQIEKLRVFIEPNDEYVLVEFMQNYRSETYSDRVLKQMYMHKLQDNWLILSERTIKKY</sequence>
<evidence type="ECO:0000256" key="1">
    <source>
        <dbReference type="SAM" id="SignalP"/>
    </source>
</evidence>
<keyword evidence="4" id="KW-1185">Reference proteome</keyword>
<feature type="chain" id="PRO_5016795622" description="Cds6 C-terminal domain-containing protein" evidence="1">
    <location>
        <begin position="31"/>
        <end position="310"/>
    </location>
</feature>
<dbReference type="SUPFAM" id="SSF48452">
    <property type="entry name" value="TPR-like"/>
    <property type="match status" value="1"/>
</dbReference>
<dbReference type="Pfam" id="PF24125">
    <property type="entry name" value="Cds6_C"/>
    <property type="match status" value="1"/>
</dbReference>
<dbReference type="Gene3D" id="3.10.450.50">
    <property type="match status" value="1"/>
</dbReference>
<proteinExistence type="predicted"/>
<dbReference type="AlphaFoldDB" id="A0A370DJU0"/>
<dbReference type="SUPFAM" id="SSF54427">
    <property type="entry name" value="NTF2-like"/>
    <property type="match status" value="1"/>
</dbReference>
<protein>
    <recommendedName>
        <fullName evidence="2">Cds6 C-terminal domain-containing protein</fullName>
    </recommendedName>
</protein>
<dbReference type="InterPro" id="IPR011990">
    <property type="entry name" value="TPR-like_helical_dom_sf"/>
</dbReference>
<keyword evidence="1" id="KW-0732">Signal</keyword>
<evidence type="ECO:0000313" key="3">
    <source>
        <dbReference type="EMBL" id="RDH84840.1"/>
    </source>
</evidence>
<evidence type="ECO:0000259" key="2">
    <source>
        <dbReference type="Pfam" id="PF24125"/>
    </source>
</evidence>
<evidence type="ECO:0000313" key="4">
    <source>
        <dbReference type="Proteomes" id="UP000254266"/>
    </source>
</evidence>
<gene>
    <name evidence="3" type="ORF">DIZ80_05085</name>
</gene>
<organism evidence="3 4">
    <name type="scientific">endosymbiont of Galathealinum brachiosum</name>
    <dbReference type="NCBI Taxonomy" id="2200906"/>
    <lineage>
        <taxon>Bacteria</taxon>
        <taxon>Pseudomonadati</taxon>
        <taxon>Pseudomonadota</taxon>
        <taxon>Gammaproteobacteria</taxon>
        <taxon>sulfur-oxidizing symbionts</taxon>
    </lineage>
</organism>
<comment type="caution">
    <text evidence="3">The sequence shown here is derived from an EMBL/GenBank/DDBJ whole genome shotgun (WGS) entry which is preliminary data.</text>
</comment>
<name>A0A370DJU0_9GAMM</name>
<dbReference type="Pfam" id="PF14559">
    <property type="entry name" value="TPR_19"/>
    <property type="match status" value="1"/>
</dbReference>
<accession>A0A370DJU0</accession>
<dbReference type="EMBL" id="QFXC01000007">
    <property type="protein sequence ID" value="RDH84840.1"/>
    <property type="molecule type" value="Genomic_DNA"/>
</dbReference>
<dbReference type="Gene3D" id="1.25.40.10">
    <property type="entry name" value="Tetratricopeptide repeat domain"/>
    <property type="match status" value="1"/>
</dbReference>
<feature type="domain" description="Cds6 C-terminal" evidence="2">
    <location>
        <begin position="198"/>
        <end position="304"/>
    </location>
</feature>
<reference evidence="3 4" key="1">
    <citation type="journal article" date="2018" name="ISME J.">
        <title>Endosymbiont genomes yield clues of tubeworm success.</title>
        <authorList>
            <person name="Li Y."/>
            <person name="Liles M.R."/>
            <person name="Halanych K.M."/>
        </authorList>
    </citation>
    <scope>NUCLEOTIDE SEQUENCE [LARGE SCALE GENOMIC DNA]</scope>
    <source>
        <strain evidence="3">A1464</strain>
    </source>
</reference>
<dbReference type="InterPro" id="IPR056203">
    <property type="entry name" value="Cds6_C"/>
</dbReference>